<evidence type="ECO:0000313" key="2">
    <source>
        <dbReference type="EMBL" id="KAK1636243.1"/>
    </source>
</evidence>
<dbReference type="AlphaFoldDB" id="A0AAI9ZSK0"/>
<dbReference type="RefSeq" id="XP_060444850.1">
    <property type="nucleotide sequence ID" value="XM_060584598.1"/>
</dbReference>
<feature type="compositionally biased region" description="Polar residues" evidence="1">
    <location>
        <begin position="23"/>
        <end position="37"/>
    </location>
</feature>
<dbReference type="GeneID" id="85469460"/>
<feature type="region of interest" description="Disordered" evidence="1">
    <location>
        <begin position="343"/>
        <end position="409"/>
    </location>
</feature>
<name>A0AAI9ZSK0_9PEZI</name>
<feature type="compositionally biased region" description="Basic residues" evidence="1">
    <location>
        <begin position="392"/>
        <end position="401"/>
    </location>
</feature>
<evidence type="ECO:0000313" key="3">
    <source>
        <dbReference type="Proteomes" id="UP001243989"/>
    </source>
</evidence>
<accession>A0AAI9ZSK0</accession>
<dbReference type="Proteomes" id="UP001243989">
    <property type="component" value="Unassembled WGS sequence"/>
</dbReference>
<feature type="region of interest" description="Disordered" evidence="1">
    <location>
        <begin position="1"/>
        <end position="59"/>
    </location>
</feature>
<keyword evidence="3" id="KW-1185">Reference proteome</keyword>
<gene>
    <name evidence="2" type="ORF">BDP81DRAFT_321279</name>
</gene>
<proteinExistence type="predicted"/>
<protein>
    <submittedName>
        <fullName evidence="2">Uncharacterized protein</fullName>
    </submittedName>
</protein>
<feature type="compositionally biased region" description="Basic and acidic residues" evidence="1">
    <location>
        <begin position="38"/>
        <end position="47"/>
    </location>
</feature>
<comment type="caution">
    <text evidence="2">The sequence shown here is derived from an EMBL/GenBank/DDBJ whole genome shotgun (WGS) entry which is preliminary data.</text>
</comment>
<dbReference type="EMBL" id="JAHMHQ010000011">
    <property type="protein sequence ID" value="KAK1636243.1"/>
    <property type="molecule type" value="Genomic_DNA"/>
</dbReference>
<reference evidence="2" key="1">
    <citation type="submission" date="2021-06" db="EMBL/GenBank/DDBJ databases">
        <title>Comparative genomics, transcriptomics and evolutionary studies reveal genomic signatures of adaptation to plant cell wall in hemibiotrophic fungi.</title>
        <authorList>
            <consortium name="DOE Joint Genome Institute"/>
            <person name="Baroncelli R."/>
            <person name="Diaz J.F."/>
            <person name="Benocci T."/>
            <person name="Peng M."/>
            <person name="Battaglia E."/>
            <person name="Haridas S."/>
            <person name="Andreopoulos W."/>
            <person name="Labutti K."/>
            <person name="Pangilinan J."/>
            <person name="Floch G.L."/>
            <person name="Makela M.R."/>
            <person name="Henrissat B."/>
            <person name="Grigoriev I.V."/>
            <person name="Crouch J.A."/>
            <person name="De Vries R.P."/>
            <person name="Sukno S.A."/>
            <person name="Thon M.R."/>
        </authorList>
    </citation>
    <scope>NUCLEOTIDE SEQUENCE</scope>
    <source>
        <strain evidence="2">CBS 102054</strain>
    </source>
</reference>
<sequence>MSHRQSSDDTASNDANARIRDSPATTSQPPQLESNSAHTEDGNHEETDMCSPEESARRLTVEAHEQELNEQIHVELETQEREAIWHRRMQAENLNNPQTSHTQPQTPPLVIGAPLGRNLTVVEAARRLVSQWETIHESTLSSNPEAAGPILEELNQARTQLDALTAQQHGEDTHNLFLDDQTQDPATTPLNSLQAHKEEAIASRITFLTDSLPDSSFPPERANITAAISLYRASRIPYSANWALIYAGHLIDFAPTYASFTADRVARLDRYSRLYGEGWLWIEPPLARDTGAGPSPFFSAHKSTFLPETDSAYDMGHYSVTMSFRRMKSLAYCGAEPLLRSMSMSKKRKREDRDDEEEAAMLDLQDWPTSIAEDVSDEEYDDPGIKPPSSLRKNRPSRHPHMARDPSAPTLHFRTLLDSGSTLPMLYNRDARALGIHRASYAAVSR</sequence>
<feature type="non-terminal residue" evidence="2">
    <location>
        <position position="446"/>
    </location>
</feature>
<organism evidence="2 3">
    <name type="scientific">Colletotrichum phormii</name>
    <dbReference type="NCBI Taxonomy" id="359342"/>
    <lineage>
        <taxon>Eukaryota</taxon>
        <taxon>Fungi</taxon>
        <taxon>Dikarya</taxon>
        <taxon>Ascomycota</taxon>
        <taxon>Pezizomycotina</taxon>
        <taxon>Sordariomycetes</taxon>
        <taxon>Hypocreomycetidae</taxon>
        <taxon>Glomerellales</taxon>
        <taxon>Glomerellaceae</taxon>
        <taxon>Colletotrichum</taxon>
        <taxon>Colletotrichum acutatum species complex</taxon>
    </lineage>
</organism>
<evidence type="ECO:0000256" key="1">
    <source>
        <dbReference type="SAM" id="MobiDB-lite"/>
    </source>
</evidence>